<feature type="region of interest" description="Disordered" evidence="6">
    <location>
        <begin position="68"/>
        <end position="135"/>
    </location>
</feature>
<protein>
    <recommendedName>
        <fullName evidence="8">Peptidase A1 domain-containing protein</fullName>
    </recommendedName>
</protein>
<evidence type="ECO:0000313" key="10">
    <source>
        <dbReference type="Proteomes" id="UP001530315"/>
    </source>
</evidence>
<comment type="subcellular location">
    <subcellularLocation>
        <location evidence="5">Endomembrane system</location>
        <topology evidence="5">Single-pass type I membrane protein</topology>
    </subcellularLocation>
</comment>
<feature type="compositionally biased region" description="Basic and acidic residues" evidence="6">
    <location>
        <begin position="83"/>
        <end position="105"/>
    </location>
</feature>
<gene>
    <name evidence="9" type="ORF">ACHAW5_007137</name>
</gene>
<feature type="signal peptide" evidence="7">
    <location>
        <begin position="1"/>
        <end position="28"/>
    </location>
</feature>
<feature type="domain" description="Peptidase A1" evidence="8">
    <location>
        <begin position="167"/>
        <end position="543"/>
    </location>
</feature>
<evidence type="ECO:0000313" key="9">
    <source>
        <dbReference type="EMBL" id="KAL3805465.1"/>
    </source>
</evidence>
<feature type="region of interest" description="Disordered" evidence="6">
    <location>
        <begin position="256"/>
        <end position="278"/>
    </location>
</feature>
<evidence type="ECO:0000256" key="1">
    <source>
        <dbReference type="ARBA" id="ARBA00007447"/>
    </source>
</evidence>
<dbReference type="PANTHER" id="PTHR13683">
    <property type="entry name" value="ASPARTYL PROTEASES"/>
    <property type="match status" value="1"/>
</dbReference>
<dbReference type="InterPro" id="IPR021109">
    <property type="entry name" value="Peptidase_aspartic_dom_sf"/>
</dbReference>
<feature type="chain" id="PRO_5044830367" description="Peptidase A1 domain-containing protein" evidence="7">
    <location>
        <begin position="29"/>
        <end position="598"/>
    </location>
</feature>
<dbReference type="CDD" id="cd05471">
    <property type="entry name" value="pepsin_like"/>
    <property type="match status" value="1"/>
</dbReference>
<reference evidence="9 10" key="1">
    <citation type="submission" date="2024-10" db="EMBL/GenBank/DDBJ databases">
        <title>Updated reference genomes for cyclostephanoid diatoms.</title>
        <authorList>
            <person name="Roberts W.R."/>
            <person name="Alverson A.J."/>
        </authorList>
    </citation>
    <scope>NUCLEOTIDE SEQUENCE [LARGE SCALE GENOMIC DNA]</scope>
    <source>
        <strain evidence="9 10">AJA276-08</strain>
    </source>
</reference>
<proteinExistence type="inferred from homology"/>
<evidence type="ECO:0000256" key="6">
    <source>
        <dbReference type="SAM" id="MobiDB-lite"/>
    </source>
</evidence>
<evidence type="ECO:0000256" key="4">
    <source>
        <dbReference type="ARBA" id="ARBA00022801"/>
    </source>
</evidence>
<sequence length="598" mass="64759">MIPRRRGAARSAIRLSALTFLVAIVVDGVLRLSEDDAPVRTAAAATTAAVGGAGGGFLRRLAIALGGDDGGGRGQEEEEEGGDDARGDRRQDGLREGREFLRDRGGPTAGGRRRRRRRAYDVPPPSSDEVRGDYYDNDEYGRSLLGAAGGDDAHYEADALYQGYGTHYIDLYVGSPVPQRQTVIVDTGSSVTSFPCTGCDGCGATSDFGAVSSGKSYHTDDVTGLFRTQLEDGIMGMDNRKGAFWLQVREHYERMGYGGGDDDDEGGEGDEEGGSFDPSRFSLCYDRKPLSQDLRSGVGSGALTLGGSDPLLHDTPMVYASNVTPDGGWYNVRVRAAFLRKNGGTLISGPVTSTTPANDVVVDDARYLRVHASEDALNGGVAGVIIDSGTTDTYLPHALLEPFEKAWEEALGGTGVMGKYDNDPREMTPEEVRSLPTILLVLRGHEQSNAVNVENAVVGMTRSHADMFPSDNNLPEEDPVSDVDVVVAIPPEHYMEESSQLPGLYTSRVYFTERYMAQPILGSNFLMGHEVLFDNGLGRIGFAESHCDYSRYVEERDASRQRDEERQQQQGEELKVEDDAVEPHEAKSDLAASGWARR</sequence>
<evidence type="ECO:0000256" key="3">
    <source>
        <dbReference type="ARBA" id="ARBA00022729"/>
    </source>
</evidence>
<feature type="compositionally biased region" description="Basic and acidic residues" evidence="6">
    <location>
        <begin position="554"/>
        <end position="588"/>
    </location>
</feature>
<evidence type="ECO:0000259" key="8">
    <source>
        <dbReference type="PROSITE" id="PS51767"/>
    </source>
</evidence>
<comment type="similarity">
    <text evidence="1">Belongs to the peptidase A1 family.</text>
</comment>
<keyword evidence="2" id="KW-0645">Protease</keyword>
<dbReference type="InterPro" id="IPR034164">
    <property type="entry name" value="Pepsin-like_dom"/>
</dbReference>
<evidence type="ECO:0000256" key="2">
    <source>
        <dbReference type="ARBA" id="ARBA00022670"/>
    </source>
</evidence>
<dbReference type="InterPro" id="IPR001461">
    <property type="entry name" value="Aspartic_peptidase_A1"/>
</dbReference>
<keyword evidence="4" id="KW-0378">Hydrolase</keyword>
<feature type="compositionally biased region" description="Acidic residues" evidence="6">
    <location>
        <begin position="260"/>
        <end position="274"/>
    </location>
</feature>
<evidence type="ECO:0000256" key="5">
    <source>
        <dbReference type="ARBA" id="ARBA00046288"/>
    </source>
</evidence>
<name>A0ABD3QYJ1_9STRA</name>
<dbReference type="InterPro" id="IPR033121">
    <property type="entry name" value="PEPTIDASE_A1"/>
</dbReference>
<feature type="region of interest" description="Disordered" evidence="6">
    <location>
        <begin position="554"/>
        <end position="598"/>
    </location>
</feature>
<dbReference type="GO" id="GO:0006508">
    <property type="term" value="P:proteolysis"/>
    <property type="evidence" value="ECO:0007669"/>
    <property type="project" value="UniProtKB-KW"/>
</dbReference>
<evidence type="ECO:0000256" key="7">
    <source>
        <dbReference type="SAM" id="SignalP"/>
    </source>
</evidence>
<dbReference type="InterPro" id="IPR001969">
    <property type="entry name" value="Aspartic_peptidase_AS"/>
</dbReference>
<dbReference type="SUPFAM" id="SSF50630">
    <property type="entry name" value="Acid proteases"/>
    <property type="match status" value="1"/>
</dbReference>
<dbReference type="PROSITE" id="PS51767">
    <property type="entry name" value="PEPTIDASE_A1"/>
    <property type="match status" value="1"/>
</dbReference>
<dbReference type="PANTHER" id="PTHR13683:SF375">
    <property type="entry name" value="PEPTIDASE A1 DOMAIN-CONTAINING PROTEIN"/>
    <property type="match status" value="1"/>
</dbReference>
<comment type="caution">
    <text evidence="9">The sequence shown here is derived from an EMBL/GenBank/DDBJ whole genome shotgun (WGS) entry which is preliminary data.</text>
</comment>
<dbReference type="EMBL" id="JALLAZ020000031">
    <property type="protein sequence ID" value="KAL3805465.1"/>
    <property type="molecule type" value="Genomic_DNA"/>
</dbReference>
<dbReference type="Gene3D" id="2.40.70.10">
    <property type="entry name" value="Acid Proteases"/>
    <property type="match status" value="2"/>
</dbReference>
<dbReference type="PROSITE" id="PS00141">
    <property type="entry name" value="ASP_PROTEASE"/>
    <property type="match status" value="2"/>
</dbReference>
<keyword evidence="3 7" id="KW-0732">Signal</keyword>
<accession>A0ABD3QYJ1</accession>
<keyword evidence="10" id="KW-1185">Reference proteome</keyword>
<dbReference type="Proteomes" id="UP001530315">
    <property type="component" value="Unassembled WGS sequence"/>
</dbReference>
<dbReference type="GO" id="GO:0008233">
    <property type="term" value="F:peptidase activity"/>
    <property type="evidence" value="ECO:0007669"/>
    <property type="project" value="UniProtKB-KW"/>
</dbReference>
<organism evidence="9 10">
    <name type="scientific">Stephanodiscus triporus</name>
    <dbReference type="NCBI Taxonomy" id="2934178"/>
    <lineage>
        <taxon>Eukaryota</taxon>
        <taxon>Sar</taxon>
        <taxon>Stramenopiles</taxon>
        <taxon>Ochrophyta</taxon>
        <taxon>Bacillariophyta</taxon>
        <taxon>Coscinodiscophyceae</taxon>
        <taxon>Thalassiosirophycidae</taxon>
        <taxon>Stephanodiscales</taxon>
        <taxon>Stephanodiscaceae</taxon>
        <taxon>Stephanodiscus</taxon>
    </lineage>
</organism>
<dbReference type="GO" id="GO:0012505">
    <property type="term" value="C:endomembrane system"/>
    <property type="evidence" value="ECO:0007669"/>
    <property type="project" value="UniProtKB-SubCell"/>
</dbReference>
<dbReference type="AlphaFoldDB" id="A0ABD3QYJ1"/>